<evidence type="ECO:0000313" key="2">
    <source>
        <dbReference type="EMBL" id="MCF2526526.1"/>
    </source>
</evidence>
<evidence type="ECO:0000313" key="3">
    <source>
        <dbReference type="Proteomes" id="UP001165378"/>
    </source>
</evidence>
<comment type="caution">
    <text evidence="2">The sequence shown here is derived from an EMBL/GenBank/DDBJ whole genome shotgun (WGS) entry which is preliminary data.</text>
</comment>
<accession>A0AA41PVN0</accession>
<evidence type="ECO:0008006" key="4">
    <source>
        <dbReference type="Google" id="ProtNLM"/>
    </source>
</evidence>
<evidence type="ECO:0000256" key="1">
    <source>
        <dbReference type="SAM" id="SignalP"/>
    </source>
</evidence>
<feature type="signal peptide" evidence="1">
    <location>
        <begin position="1"/>
        <end position="38"/>
    </location>
</feature>
<dbReference type="Pfam" id="PF08310">
    <property type="entry name" value="LGFP"/>
    <property type="match status" value="6"/>
</dbReference>
<reference evidence="2" key="1">
    <citation type="submission" date="2022-01" db="EMBL/GenBank/DDBJ databases">
        <title>Genome-Based Taxonomic Classification of the Phylum Actinobacteria.</title>
        <authorList>
            <person name="Gao Y."/>
        </authorList>
    </citation>
    <scope>NUCLEOTIDE SEQUENCE</scope>
    <source>
        <strain evidence="2">KLBMP 8922</strain>
    </source>
</reference>
<gene>
    <name evidence="2" type="ORF">LZ495_04725</name>
</gene>
<protein>
    <recommendedName>
        <fullName evidence="4">LGFP repeat-containing protein</fullName>
    </recommendedName>
</protein>
<keyword evidence="3" id="KW-1185">Reference proteome</keyword>
<dbReference type="RefSeq" id="WP_235050634.1">
    <property type="nucleotide sequence ID" value="NZ_JAKFHA010000002.1"/>
</dbReference>
<organism evidence="2 3">
    <name type="scientific">Yinghuangia soli</name>
    <dbReference type="NCBI Taxonomy" id="2908204"/>
    <lineage>
        <taxon>Bacteria</taxon>
        <taxon>Bacillati</taxon>
        <taxon>Actinomycetota</taxon>
        <taxon>Actinomycetes</taxon>
        <taxon>Kitasatosporales</taxon>
        <taxon>Streptomycetaceae</taxon>
        <taxon>Yinghuangia</taxon>
    </lineage>
</organism>
<dbReference type="InterPro" id="IPR013207">
    <property type="entry name" value="LGFP"/>
</dbReference>
<name>A0AA41PVN0_9ACTN</name>
<keyword evidence="1" id="KW-0732">Signal</keyword>
<dbReference type="AlphaFoldDB" id="A0AA41PVN0"/>
<proteinExistence type="predicted"/>
<sequence>MGVRIRRTHQRFGKSIVATGLAGLALVGGLLSATPAAADTEPQQLDAPYDLTISPTPRNGTGPNCGWINKTAVRLTAKIAPRDLNRSFESTLRLQDLTAPGSPWTEYTTDSTYFSTSAVSFQVLTLQDGHTYSWTVQTRVGGEPSAVATGCPFSVDSTTPTFTVSSEDWPSDGGIPRKGVSQTGIFHVTPDPGSEDIYCYEYQFDSPPTPGSDCRLFADASGRLDIQWHPHQAGTHVLNVQAQDRAGNKTKGSYTFTVPASPIDPWAACSTINGHQLCGPLLDLFEQLKRANSNFPSPAGVTANLPDGVGKSVPLTDGSALVWSSASGASFVPAPIWVRVAQLGGVSGWLGYPRENPVGSAQHGYVQDFSGGVLAWSPTSGAHLLFGAIGQSWRDSGGIAGLGYPKDDESDIGDGRGRKQTFEKGILTWGPSNWRPHAVRDAIASAWSAGARWYGAATTDELAAPDGIGRYQVFEKVRFYWTPKTGAQEIHGGILNKWWELGGERGFLGYPTTGEQAIGNGRVSHFERGSIYWSAASGPHELHGGIKARWLELGGPAGLGFPLTDEMVTGDKRGRYVVFERGSIFWTATTGAVEIYGGIGQAWASQGWNSGPLGYPTRGEYGIPGGRRADFEHGYITWTAATGKTQIVVTG</sequence>
<feature type="chain" id="PRO_5041373908" description="LGFP repeat-containing protein" evidence="1">
    <location>
        <begin position="39"/>
        <end position="651"/>
    </location>
</feature>
<dbReference type="EMBL" id="JAKFHA010000002">
    <property type="protein sequence ID" value="MCF2526526.1"/>
    <property type="molecule type" value="Genomic_DNA"/>
</dbReference>
<dbReference type="Proteomes" id="UP001165378">
    <property type="component" value="Unassembled WGS sequence"/>
</dbReference>